<keyword evidence="1" id="KW-0472">Membrane</keyword>
<accession>A0AB35IPI6</accession>
<dbReference type="AlphaFoldDB" id="A0AB35IPI6"/>
<feature type="transmembrane region" description="Helical" evidence="1">
    <location>
        <begin position="21"/>
        <end position="45"/>
    </location>
</feature>
<feature type="transmembrane region" description="Helical" evidence="1">
    <location>
        <begin position="51"/>
        <end position="71"/>
    </location>
</feature>
<reference evidence="2" key="1">
    <citation type="submission" date="2023-01" db="EMBL/GenBank/DDBJ databases">
        <title>Human gut microbiome strain richness.</title>
        <authorList>
            <person name="Chen-Liaw A."/>
        </authorList>
    </citation>
    <scope>NUCLEOTIDE SEQUENCE</scope>
    <source>
        <strain evidence="2">1001217st2_G6_1001217B_191108</strain>
    </source>
</reference>
<dbReference type="EMBL" id="JAQLKE010000023">
    <property type="protein sequence ID" value="MDB7084725.1"/>
    <property type="molecule type" value="Genomic_DNA"/>
</dbReference>
<dbReference type="RefSeq" id="WP_118672311.1">
    <property type="nucleotide sequence ID" value="NZ_CAXMZF010000001.1"/>
</dbReference>
<name>A0AB35IPI6_9FIRM</name>
<evidence type="ECO:0008006" key="4">
    <source>
        <dbReference type="Google" id="ProtNLM"/>
    </source>
</evidence>
<gene>
    <name evidence="2" type="ORF">PM738_13005</name>
</gene>
<keyword evidence="1" id="KW-1133">Transmembrane helix</keyword>
<organism evidence="2 3">
    <name type="scientific">Thomasclavelia ramosa</name>
    <dbReference type="NCBI Taxonomy" id="1547"/>
    <lineage>
        <taxon>Bacteria</taxon>
        <taxon>Bacillati</taxon>
        <taxon>Bacillota</taxon>
        <taxon>Erysipelotrichia</taxon>
        <taxon>Erysipelotrichales</taxon>
        <taxon>Coprobacillaceae</taxon>
        <taxon>Thomasclavelia</taxon>
    </lineage>
</organism>
<dbReference type="Proteomes" id="UP001211987">
    <property type="component" value="Unassembled WGS sequence"/>
</dbReference>
<proteinExistence type="predicted"/>
<evidence type="ECO:0000313" key="3">
    <source>
        <dbReference type="Proteomes" id="UP001211987"/>
    </source>
</evidence>
<evidence type="ECO:0000256" key="1">
    <source>
        <dbReference type="SAM" id="Phobius"/>
    </source>
</evidence>
<sequence length="121" mass="13759">MEERRYIAPSNFKGGRLIFGMYRISDLIVVAAGTLLTIVGCIICFNSLSGVALIVGVIIFVFIGGICWLLTTNYSVYHNIMGFCIEYLDYFVSNKNYVFEGIVNYDEEKDRKNTEEQSEKL</sequence>
<comment type="caution">
    <text evidence="2">The sequence shown here is derived from an EMBL/GenBank/DDBJ whole genome shotgun (WGS) entry which is preliminary data.</text>
</comment>
<keyword evidence="1" id="KW-0812">Transmembrane</keyword>
<evidence type="ECO:0000313" key="2">
    <source>
        <dbReference type="EMBL" id="MDB7084725.1"/>
    </source>
</evidence>
<protein>
    <recommendedName>
        <fullName evidence="4">DUF4133 domain-containing protein</fullName>
    </recommendedName>
</protein>